<dbReference type="Proteomes" id="UP000031338">
    <property type="component" value="Unassembled WGS sequence"/>
</dbReference>
<evidence type="ECO:0000313" key="2">
    <source>
        <dbReference type="EMBL" id="KHS49426.1"/>
    </source>
</evidence>
<proteinExistence type="predicted"/>
<keyword evidence="1" id="KW-0175">Coiled coil</keyword>
<organism evidence="3 4">
    <name type="scientific">Novosphingobium subterraneum</name>
    <dbReference type="NCBI Taxonomy" id="48936"/>
    <lineage>
        <taxon>Bacteria</taxon>
        <taxon>Pseudomonadati</taxon>
        <taxon>Pseudomonadota</taxon>
        <taxon>Alphaproteobacteria</taxon>
        <taxon>Sphingomonadales</taxon>
        <taxon>Sphingomonadaceae</taxon>
        <taxon>Novosphingobium</taxon>
    </lineage>
</organism>
<evidence type="ECO:0000256" key="1">
    <source>
        <dbReference type="SAM" id="Coils"/>
    </source>
</evidence>
<sequence>MTLYAWPPRTAFGRAIPKSRIYGAAQVPRAMQAKFVDQVERMEWTHVLRADRLNLRPSADVEEIAVIAIDLHAPDVEPAVLVAIEKAIPRPLILELNHAGRTRMAMAWKRPSQAEAGKWVTATHAFTAWEAGDAPRQALPTALDMGTLYARLLEPLLPPRRSDDEPIAVRVARAEEAAQIEREIARLENALAREKQFNRKVEVNAALRAAKAKLGELRG</sequence>
<evidence type="ECO:0008006" key="5">
    <source>
        <dbReference type="Google" id="ProtNLM"/>
    </source>
</evidence>
<keyword evidence="4" id="KW-1185">Reference proteome</keyword>
<evidence type="ECO:0000313" key="3">
    <source>
        <dbReference type="EMBL" id="KHS49648.1"/>
    </source>
</evidence>
<dbReference type="STRING" id="48936.NJ75_00129"/>
<gene>
    <name evidence="2" type="ORF">NJ75_00129</name>
    <name evidence="3" type="ORF">NJ75_00351</name>
</gene>
<dbReference type="EMBL" id="JRVC01000001">
    <property type="protein sequence ID" value="KHS49426.1"/>
    <property type="molecule type" value="Genomic_DNA"/>
</dbReference>
<reference evidence="3 4" key="1">
    <citation type="submission" date="2014-10" db="EMBL/GenBank/DDBJ databases">
        <title>Draft genome sequence of Novosphingobium subterraneum DSM 12447.</title>
        <authorList>
            <person name="Gan H.M."/>
            <person name="Gan H.Y."/>
            <person name="Savka M.A."/>
        </authorList>
    </citation>
    <scope>NUCLEOTIDE SEQUENCE [LARGE SCALE GENOMIC DNA]</scope>
    <source>
        <strain evidence="3 4">DSM 12447</strain>
    </source>
</reference>
<protein>
    <recommendedName>
        <fullName evidence="5">Methyl-accepting chemotaxis protein</fullName>
    </recommendedName>
</protein>
<evidence type="ECO:0000313" key="4">
    <source>
        <dbReference type="Proteomes" id="UP000031338"/>
    </source>
</evidence>
<dbReference type="InterPro" id="IPR025503">
    <property type="entry name" value="DUF4391"/>
</dbReference>
<dbReference type="AlphaFoldDB" id="A0A0B9AG69"/>
<feature type="coiled-coil region" evidence="1">
    <location>
        <begin position="170"/>
        <end position="200"/>
    </location>
</feature>
<dbReference type="PATRIC" id="fig|48936.3.peg.133"/>
<dbReference type="RefSeq" id="WP_039330787.1">
    <property type="nucleotide sequence ID" value="NZ_JRVC01000001.1"/>
</dbReference>
<comment type="caution">
    <text evidence="3">The sequence shown here is derived from an EMBL/GenBank/DDBJ whole genome shotgun (WGS) entry which is preliminary data.</text>
</comment>
<dbReference type="Pfam" id="PF14335">
    <property type="entry name" value="DUF4391"/>
    <property type="match status" value="1"/>
</dbReference>
<accession>A0A0B9AG69</accession>
<name>A0A0B9AG69_9SPHN</name>
<dbReference type="EMBL" id="JRVC01000001">
    <property type="protein sequence ID" value="KHS49648.1"/>
    <property type="molecule type" value="Genomic_DNA"/>
</dbReference>